<protein>
    <recommendedName>
        <fullName evidence="3">Methyl-accepting chemotaxis sensory transducer</fullName>
    </recommendedName>
</protein>
<sequence length="312" mass="34278">MSADVLSAAALTWELARAGDLRLYPMDWAVGVFRSPTGTETVVMSGDGWGYVPVGVFLPRSARLLVSDPLVDDAFRNVWFGWADPARIMVEYAKLRVEGDWKLVAAATTGSADSLREAGVDHTVVNRREEGRPKGLPADWEPPVLDRQHQHRLELGYPDLFGRLEKLSGVGRRYQERVIYPVSAALMECLVGVEEIPQVLRSGWHTVSCAGDLNAAEWSEFDSACAEIFLSVGAKRPGGITDTPGHPQEVPVAIHQYYRGQWVLARAMEHFGGWAGAAMPLSDMVYAAMAAERFDVRAVLAEPLRAVEEDCA</sequence>
<evidence type="ECO:0008006" key="3">
    <source>
        <dbReference type="Google" id="ProtNLM"/>
    </source>
</evidence>
<name>A0ABS5A4B6_9MYCO</name>
<gene>
    <name evidence="1" type="ORF">JOF57_006272</name>
</gene>
<dbReference type="Proteomes" id="UP000694460">
    <property type="component" value="Unassembled WGS sequence"/>
</dbReference>
<dbReference type="RefSeq" id="WP_209923931.1">
    <property type="nucleotide sequence ID" value="NZ_JAGIOP010000003.1"/>
</dbReference>
<keyword evidence="2" id="KW-1185">Reference proteome</keyword>
<accession>A0ABS5A4B6</accession>
<organism evidence="1 2">
    <name type="scientific">Mycolicibacterium lutetiense</name>
    <dbReference type="NCBI Taxonomy" id="1641992"/>
    <lineage>
        <taxon>Bacteria</taxon>
        <taxon>Bacillati</taxon>
        <taxon>Actinomycetota</taxon>
        <taxon>Actinomycetes</taxon>
        <taxon>Mycobacteriales</taxon>
        <taxon>Mycobacteriaceae</taxon>
        <taxon>Mycolicibacterium</taxon>
    </lineage>
</organism>
<reference evidence="1 2" key="1">
    <citation type="submission" date="2021-03" db="EMBL/GenBank/DDBJ databases">
        <title>Sequencing the genomes of 1000 actinobacteria strains.</title>
        <authorList>
            <person name="Klenk H.-P."/>
        </authorList>
    </citation>
    <scope>NUCLEOTIDE SEQUENCE [LARGE SCALE GENOMIC DNA]</scope>
    <source>
        <strain evidence="1 2">DSM 46713</strain>
    </source>
</reference>
<proteinExistence type="predicted"/>
<comment type="caution">
    <text evidence="1">The sequence shown here is derived from an EMBL/GenBank/DDBJ whole genome shotgun (WGS) entry which is preliminary data.</text>
</comment>
<dbReference type="EMBL" id="JAGIOP010000003">
    <property type="protein sequence ID" value="MBP2456296.1"/>
    <property type="molecule type" value="Genomic_DNA"/>
</dbReference>
<evidence type="ECO:0000313" key="1">
    <source>
        <dbReference type="EMBL" id="MBP2456296.1"/>
    </source>
</evidence>
<evidence type="ECO:0000313" key="2">
    <source>
        <dbReference type="Proteomes" id="UP000694460"/>
    </source>
</evidence>